<comment type="caution">
    <text evidence="1">The sequence shown here is derived from an EMBL/GenBank/DDBJ whole genome shotgun (WGS) entry which is preliminary data.</text>
</comment>
<evidence type="ECO:0000313" key="1">
    <source>
        <dbReference type="EMBL" id="GAA2324947.1"/>
    </source>
</evidence>
<gene>
    <name evidence="1" type="ORF">GCM10010403_14070</name>
</gene>
<dbReference type="Proteomes" id="UP001501584">
    <property type="component" value="Unassembled WGS sequence"/>
</dbReference>
<protein>
    <submittedName>
        <fullName evidence="1">Uncharacterized protein</fullName>
    </submittedName>
</protein>
<accession>A0ABN3FA57</accession>
<reference evidence="1 2" key="1">
    <citation type="journal article" date="2019" name="Int. J. Syst. Evol. Microbiol.">
        <title>The Global Catalogue of Microorganisms (GCM) 10K type strain sequencing project: providing services to taxonomists for standard genome sequencing and annotation.</title>
        <authorList>
            <consortium name="The Broad Institute Genomics Platform"/>
            <consortium name="The Broad Institute Genome Sequencing Center for Infectious Disease"/>
            <person name="Wu L."/>
            <person name="Ma J."/>
        </authorList>
    </citation>
    <scope>NUCLEOTIDE SEQUENCE [LARGE SCALE GENOMIC DNA]</scope>
    <source>
        <strain evidence="1 2">JCM 6238</strain>
    </source>
</reference>
<dbReference type="EMBL" id="BAAASX010000002">
    <property type="protein sequence ID" value="GAA2324947.1"/>
    <property type="molecule type" value="Genomic_DNA"/>
</dbReference>
<proteinExistence type="predicted"/>
<name>A0ABN3FA57_9ACTN</name>
<evidence type="ECO:0000313" key="2">
    <source>
        <dbReference type="Proteomes" id="UP001501584"/>
    </source>
</evidence>
<sequence length="45" mass="5158">MRQRLGFKEALLRAGLSGMGLPFKGVRALRDSGDDFLRRYYPDQV</sequence>
<organism evidence="1 2">
    <name type="scientific">Glycomyces rutgersensis</name>
    <dbReference type="NCBI Taxonomy" id="58115"/>
    <lineage>
        <taxon>Bacteria</taxon>
        <taxon>Bacillati</taxon>
        <taxon>Actinomycetota</taxon>
        <taxon>Actinomycetes</taxon>
        <taxon>Glycomycetales</taxon>
        <taxon>Glycomycetaceae</taxon>
        <taxon>Glycomyces</taxon>
    </lineage>
</organism>
<keyword evidence="2" id="KW-1185">Reference proteome</keyword>